<dbReference type="AlphaFoldDB" id="A0A0F8Z4S1"/>
<gene>
    <name evidence="1" type="ORF">LCGC14_2817950</name>
</gene>
<reference evidence="1" key="1">
    <citation type="journal article" date="2015" name="Nature">
        <title>Complex archaea that bridge the gap between prokaryotes and eukaryotes.</title>
        <authorList>
            <person name="Spang A."/>
            <person name="Saw J.H."/>
            <person name="Jorgensen S.L."/>
            <person name="Zaremba-Niedzwiedzka K."/>
            <person name="Martijn J."/>
            <person name="Lind A.E."/>
            <person name="van Eijk R."/>
            <person name="Schleper C."/>
            <person name="Guy L."/>
            <person name="Ettema T.J."/>
        </authorList>
    </citation>
    <scope>NUCLEOTIDE SEQUENCE</scope>
</reference>
<feature type="non-terminal residue" evidence="1">
    <location>
        <position position="27"/>
    </location>
</feature>
<evidence type="ECO:0000313" key="1">
    <source>
        <dbReference type="EMBL" id="KKK80990.1"/>
    </source>
</evidence>
<protein>
    <submittedName>
        <fullName evidence="1">Uncharacterized protein</fullName>
    </submittedName>
</protein>
<sequence>MDQVEEEQLEKFQQEVLLSVELLWTAA</sequence>
<accession>A0A0F8Z4S1</accession>
<dbReference type="EMBL" id="LAZR01053326">
    <property type="protein sequence ID" value="KKK80990.1"/>
    <property type="molecule type" value="Genomic_DNA"/>
</dbReference>
<proteinExistence type="predicted"/>
<comment type="caution">
    <text evidence="1">The sequence shown here is derived from an EMBL/GenBank/DDBJ whole genome shotgun (WGS) entry which is preliminary data.</text>
</comment>
<name>A0A0F8Z4S1_9ZZZZ</name>
<organism evidence="1">
    <name type="scientific">marine sediment metagenome</name>
    <dbReference type="NCBI Taxonomy" id="412755"/>
    <lineage>
        <taxon>unclassified sequences</taxon>
        <taxon>metagenomes</taxon>
        <taxon>ecological metagenomes</taxon>
    </lineage>
</organism>